<dbReference type="Proteomes" id="UP001153334">
    <property type="component" value="Unassembled WGS sequence"/>
</dbReference>
<sequence length="354" mass="40695">MCHHQARWSQVLYNWLFTKKRVFDMVGAFFGSAQRDWWLEYARNPRFVTPYGNHWLVRRSAARAFANGFVYLERLGSSMIEYRVSAHARLCNSIRFLNIARRTAPEILGEAIPAPLVSRPPSSRRERPILGGLSTTLSTIPLLHVLGNAILTLWLLAPSQVRVTAYELLRQLGKALYGGPNDFSTVQRLPFGLYLKYNGEPAGFRNEFNALRMHDLSDTDRERIVGQMRGYLVQIRSIPNLANTAAPICNTLGDETGRRGREIVFTHADLNPRNILVDEVMQDDGSTGWSVTGIVDWEFSGYYPEYWDYTKAMFESFRWIKRYNDMVKEIFKEFGDYSGELDVETRSWELGDGI</sequence>
<proteinExistence type="predicted"/>
<accession>A0ACC2J5W5</accession>
<gene>
    <name evidence="1" type="ORF">ONZ43_g1018</name>
</gene>
<evidence type="ECO:0000313" key="2">
    <source>
        <dbReference type="Proteomes" id="UP001153334"/>
    </source>
</evidence>
<evidence type="ECO:0000313" key="1">
    <source>
        <dbReference type="EMBL" id="KAJ8122901.1"/>
    </source>
</evidence>
<reference evidence="1" key="1">
    <citation type="submission" date="2022-11" db="EMBL/GenBank/DDBJ databases">
        <title>Genome Sequence of Nemania bipapillata.</title>
        <authorList>
            <person name="Buettner E."/>
        </authorList>
    </citation>
    <scope>NUCLEOTIDE SEQUENCE</scope>
    <source>
        <strain evidence="1">CP14</strain>
    </source>
</reference>
<organism evidence="1 2">
    <name type="scientific">Nemania bipapillata</name>
    <dbReference type="NCBI Taxonomy" id="110536"/>
    <lineage>
        <taxon>Eukaryota</taxon>
        <taxon>Fungi</taxon>
        <taxon>Dikarya</taxon>
        <taxon>Ascomycota</taxon>
        <taxon>Pezizomycotina</taxon>
        <taxon>Sordariomycetes</taxon>
        <taxon>Xylariomycetidae</taxon>
        <taxon>Xylariales</taxon>
        <taxon>Xylariaceae</taxon>
        <taxon>Nemania</taxon>
    </lineage>
</organism>
<comment type="caution">
    <text evidence="1">The sequence shown here is derived from an EMBL/GenBank/DDBJ whole genome shotgun (WGS) entry which is preliminary data.</text>
</comment>
<protein>
    <submittedName>
        <fullName evidence="1">Uncharacterized protein</fullName>
    </submittedName>
</protein>
<dbReference type="EMBL" id="JAPESX010000156">
    <property type="protein sequence ID" value="KAJ8122901.1"/>
    <property type="molecule type" value="Genomic_DNA"/>
</dbReference>
<name>A0ACC2J5W5_9PEZI</name>
<keyword evidence="2" id="KW-1185">Reference proteome</keyword>